<proteinExistence type="predicted"/>
<reference evidence="2" key="1">
    <citation type="journal article" date="2020" name="mSystems">
        <title>Genome- and Community-Level Interaction Insights into Carbon Utilization and Element Cycling Functions of Hydrothermarchaeota in Hydrothermal Sediment.</title>
        <authorList>
            <person name="Zhou Z."/>
            <person name="Liu Y."/>
            <person name="Xu W."/>
            <person name="Pan J."/>
            <person name="Luo Z.H."/>
            <person name="Li M."/>
        </authorList>
    </citation>
    <scope>NUCLEOTIDE SEQUENCE [LARGE SCALE GENOMIC DNA]</scope>
    <source>
        <strain evidence="2">SpSt-1125</strain>
    </source>
</reference>
<feature type="transmembrane region" description="Helical" evidence="1">
    <location>
        <begin position="20"/>
        <end position="47"/>
    </location>
</feature>
<feature type="transmembrane region" description="Helical" evidence="1">
    <location>
        <begin position="104"/>
        <end position="125"/>
    </location>
</feature>
<dbReference type="PANTHER" id="PTHR31303:SF1">
    <property type="entry name" value="CTP-DEPENDENT DIACYLGLYCEROL KINASE 1"/>
    <property type="match status" value="1"/>
</dbReference>
<dbReference type="InterPro" id="IPR037997">
    <property type="entry name" value="Dgk1-like"/>
</dbReference>
<name>A0A7J3X9A9_THEPE</name>
<keyword evidence="1" id="KW-0812">Transmembrane</keyword>
<accession>A0A7J3X9A9</accession>
<evidence type="ECO:0000313" key="2">
    <source>
        <dbReference type="EMBL" id="HHP05681.1"/>
    </source>
</evidence>
<keyword evidence="1" id="KW-0472">Membrane</keyword>
<protein>
    <submittedName>
        <fullName evidence="2">Phosphatidate cytidylyltransferase</fullName>
    </submittedName>
</protein>
<dbReference type="PANTHER" id="PTHR31303">
    <property type="entry name" value="CTP-DEPENDENT DIACYLGLYCEROL KINASE 1"/>
    <property type="match status" value="1"/>
</dbReference>
<comment type="caution">
    <text evidence="2">The sequence shown here is derived from an EMBL/GenBank/DDBJ whole genome shotgun (WGS) entry which is preliminary data.</text>
</comment>
<sequence>MRPDVVAELRRKSIHVIPGFLAYPVIIYLGKPAALIISAFFLALYALNEVSLRKGLRIKVPIAYHTYRVMARREELEGGYFTGTVYFWSLTLVTIALLEPLKAVAAVMVSSLGDAAAAITGKALGGARLPFNRRKTVAGSLAMFAVSMVSCLLVGLPPSLSAVVAAVATVAEALTRSSVLDELTVPLAVLATLLLAHKDFLL</sequence>
<feature type="transmembrane region" description="Helical" evidence="1">
    <location>
        <begin position="137"/>
        <end position="156"/>
    </location>
</feature>
<dbReference type="AlphaFoldDB" id="A0A7J3X9A9"/>
<keyword evidence="1" id="KW-1133">Transmembrane helix</keyword>
<dbReference type="EMBL" id="DRZM01000221">
    <property type="protein sequence ID" value="HHP05681.1"/>
    <property type="molecule type" value="Genomic_DNA"/>
</dbReference>
<organism evidence="2">
    <name type="scientific">Thermofilum pendens</name>
    <dbReference type="NCBI Taxonomy" id="2269"/>
    <lineage>
        <taxon>Archaea</taxon>
        <taxon>Thermoproteota</taxon>
        <taxon>Thermoprotei</taxon>
        <taxon>Thermofilales</taxon>
        <taxon>Thermofilaceae</taxon>
        <taxon>Thermofilum</taxon>
    </lineage>
</organism>
<feature type="transmembrane region" description="Helical" evidence="1">
    <location>
        <begin position="78"/>
        <end position="98"/>
    </location>
</feature>
<keyword evidence="2" id="KW-0808">Transferase</keyword>
<dbReference type="GO" id="GO:0004143">
    <property type="term" value="F:ATP-dependent diacylglycerol kinase activity"/>
    <property type="evidence" value="ECO:0007669"/>
    <property type="project" value="InterPro"/>
</dbReference>
<keyword evidence="2" id="KW-0548">Nucleotidyltransferase</keyword>
<gene>
    <name evidence="2" type="ORF">ENM88_08070</name>
</gene>
<dbReference type="GO" id="GO:0016779">
    <property type="term" value="F:nucleotidyltransferase activity"/>
    <property type="evidence" value="ECO:0007669"/>
    <property type="project" value="UniProtKB-KW"/>
</dbReference>
<evidence type="ECO:0000256" key="1">
    <source>
        <dbReference type="SAM" id="Phobius"/>
    </source>
</evidence>